<evidence type="ECO:0000313" key="2">
    <source>
        <dbReference type="EMBL" id="KAF0900961.1"/>
    </source>
</evidence>
<gene>
    <name evidence="2" type="ORF">E2562_037158</name>
</gene>
<evidence type="ECO:0000259" key="1">
    <source>
        <dbReference type="Pfam" id="PF10536"/>
    </source>
</evidence>
<dbReference type="AlphaFoldDB" id="A0A6G1CLK0"/>
<evidence type="ECO:0000313" key="3">
    <source>
        <dbReference type="Proteomes" id="UP000479710"/>
    </source>
</evidence>
<organism evidence="2 3">
    <name type="scientific">Oryza meyeriana var. granulata</name>
    <dbReference type="NCBI Taxonomy" id="110450"/>
    <lineage>
        <taxon>Eukaryota</taxon>
        <taxon>Viridiplantae</taxon>
        <taxon>Streptophyta</taxon>
        <taxon>Embryophyta</taxon>
        <taxon>Tracheophyta</taxon>
        <taxon>Spermatophyta</taxon>
        <taxon>Magnoliopsida</taxon>
        <taxon>Liliopsida</taxon>
        <taxon>Poales</taxon>
        <taxon>Poaceae</taxon>
        <taxon>BOP clade</taxon>
        <taxon>Oryzoideae</taxon>
        <taxon>Oryzeae</taxon>
        <taxon>Oryzinae</taxon>
        <taxon>Oryza</taxon>
        <taxon>Oryza meyeriana</taxon>
    </lineage>
</organism>
<dbReference type="InterPro" id="IPR019557">
    <property type="entry name" value="AminoTfrase-like_pln_mobile"/>
</dbReference>
<dbReference type="Pfam" id="PF10536">
    <property type="entry name" value="PMD"/>
    <property type="match status" value="1"/>
</dbReference>
<proteinExistence type="predicted"/>
<protein>
    <recommendedName>
        <fullName evidence="1">Aminotransferase-like plant mobile domain-containing protein</fullName>
    </recommendedName>
</protein>
<comment type="caution">
    <text evidence="2">The sequence shown here is derived from an EMBL/GenBank/DDBJ whole genome shotgun (WGS) entry which is preliminary data.</text>
</comment>
<keyword evidence="3" id="KW-1185">Reference proteome</keyword>
<name>A0A6G1CLK0_9ORYZ</name>
<feature type="domain" description="Aminotransferase-like plant mobile" evidence="1">
    <location>
        <begin position="2"/>
        <end position="107"/>
    </location>
</feature>
<dbReference type="GO" id="GO:0010073">
    <property type="term" value="P:meristem maintenance"/>
    <property type="evidence" value="ECO:0007669"/>
    <property type="project" value="InterPro"/>
</dbReference>
<dbReference type="Proteomes" id="UP000479710">
    <property type="component" value="Unassembled WGS sequence"/>
</dbReference>
<dbReference type="EMBL" id="SPHZ02000009">
    <property type="protein sequence ID" value="KAF0900961.1"/>
    <property type="molecule type" value="Genomic_DNA"/>
</dbReference>
<dbReference type="InterPro" id="IPR044824">
    <property type="entry name" value="MAIN-like"/>
</dbReference>
<accession>A0A6G1CLK0</accession>
<sequence length="136" mass="15897">MVLCATYRGLCEATSRVGATSTIVGCPILLQMWAYEHFQIRRPVVDSNPYEYPARIDPVDWPTMWHLLGQAPTYPYYIAVFNQLIDSSVRWELYNDVEVQCRAPQGLSTLCTWDATYWLTRCWLVFDVHVKEYTIH</sequence>
<dbReference type="PANTHER" id="PTHR46033">
    <property type="entry name" value="PROTEIN MAIN-LIKE 2"/>
    <property type="match status" value="1"/>
</dbReference>
<dbReference type="OrthoDB" id="666637at2759"/>
<reference evidence="2 3" key="1">
    <citation type="submission" date="2019-11" db="EMBL/GenBank/DDBJ databases">
        <title>Whole genome sequence of Oryza granulata.</title>
        <authorList>
            <person name="Li W."/>
        </authorList>
    </citation>
    <scope>NUCLEOTIDE SEQUENCE [LARGE SCALE GENOMIC DNA]</scope>
    <source>
        <strain evidence="3">cv. Menghai</strain>
        <tissue evidence="2">Leaf</tissue>
    </source>
</reference>
<dbReference type="PANTHER" id="PTHR46033:SF78">
    <property type="entry name" value="OS06G0232700 PROTEIN"/>
    <property type="match status" value="1"/>
</dbReference>